<dbReference type="AlphaFoldDB" id="T1KYI7"/>
<name>T1KYI7_TETUR</name>
<reference evidence="2" key="1">
    <citation type="submission" date="2011-08" db="EMBL/GenBank/DDBJ databases">
        <authorList>
            <person name="Rombauts S."/>
        </authorList>
    </citation>
    <scope>NUCLEOTIDE SEQUENCE</scope>
    <source>
        <strain evidence="2">London</strain>
    </source>
</reference>
<proteinExistence type="predicted"/>
<dbReference type="EnsemblMetazoa" id="tetur27g00830.1">
    <property type="protein sequence ID" value="tetur27g00830.1"/>
    <property type="gene ID" value="tetur27g00830"/>
</dbReference>
<reference evidence="1" key="2">
    <citation type="submission" date="2015-06" db="UniProtKB">
        <authorList>
            <consortium name="EnsemblMetazoa"/>
        </authorList>
    </citation>
    <scope>IDENTIFICATION</scope>
</reference>
<dbReference type="STRING" id="32264.T1KYI7"/>
<keyword evidence="2" id="KW-1185">Reference proteome</keyword>
<organism evidence="1 2">
    <name type="scientific">Tetranychus urticae</name>
    <name type="common">Two-spotted spider mite</name>
    <dbReference type="NCBI Taxonomy" id="32264"/>
    <lineage>
        <taxon>Eukaryota</taxon>
        <taxon>Metazoa</taxon>
        <taxon>Ecdysozoa</taxon>
        <taxon>Arthropoda</taxon>
        <taxon>Chelicerata</taxon>
        <taxon>Arachnida</taxon>
        <taxon>Acari</taxon>
        <taxon>Acariformes</taxon>
        <taxon>Trombidiformes</taxon>
        <taxon>Prostigmata</taxon>
        <taxon>Eleutherengona</taxon>
        <taxon>Raphignathae</taxon>
        <taxon>Tetranychoidea</taxon>
        <taxon>Tetranychidae</taxon>
        <taxon>Tetranychus</taxon>
    </lineage>
</organism>
<dbReference type="EMBL" id="CAEY01000713">
    <property type="status" value="NOT_ANNOTATED_CDS"/>
    <property type="molecule type" value="Genomic_DNA"/>
</dbReference>
<sequence>MKQKLYLRWFVAKKTTNEQTGHNFVRQSELALELFERAEKIEPGFYSKNQIMIAKTLLALNREKDRATNHLKSIVNKYKGSVKWADTEVSFHQQLLNYIQSYVSIISINLKLASNRSVIFSHTF</sequence>
<dbReference type="Proteomes" id="UP000015104">
    <property type="component" value="Unassembled WGS sequence"/>
</dbReference>
<dbReference type="HOGENOM" id="CLU_2323355_0_0_1"/>
<evidence type="ECO:0000313" key="2">
    <source>
        <dbReference type="Proteomes" id="UP000015104"/>
    </source>
</evidence>
<accession>T1KYI7</accession>
<protein>
    <submittedName>
        <fullName evidence="1">Uncharacterized protein</fullName>
    </submittedName>
</protein>
<evidence type="ECO:0000313" key="1">
    <source>
        <dbReference type="EnsemblMetazoa" id="tetur27g00830.1"/>
    </source>
</evidence>